<dbReference type="GO" id="GO:0016301">
    <property type="term" value="F:kinase activity"/>
    <property type="evidence" value="ECO:0007669"/>
    <property type="project" value="UniProtKB-KW"/>
</dbReference>
<dbReference type="SUPFAM" id="SSF53067">
    <property type="entry name" value="Actin-like ATPase domain"/>
    <property type="match status" value="1"/>
</dbReference>
<evidence type="ECO:0000256" key="1">
    <source>
        <dbReference type="ARBA" id="ARBA00006479"/>
    </source>
</evidence>
<name>A0A4R3Z1X7_9FIRM</name>
<evidence type="ECO:0000313" key="2">
    <source>
        <dbReference type="EMBL" id="TCV97864.1"/>
    </source>
</evidence>
<comment type="caution">
    <text evidence="2">The sequence shown here is derived from an EMBL/GenBank/DDBJ whole genome shotgun (WGS) entry which is preliminary data.</text>
</comment>
<dbReference type="InterPro" id="IPR000600">
    <property type="entry name" value="ROK"/>
</dbReference>
<accession>A0A4R3Z1X7</accession>
<dbReference type="EMBL" id="SMCQ01000014">
    <property type="protein sequence ID" value="TCV97864.1"/>
    <property type="molecule type" value="Genomic_DNA"/>
</dbReference>
<dbReference type="RefSeq" id="WP_066443844.1">
    <property type="nucleotide sequence ID" value="NZ_JANKBF010000004.1"/>
</dbReference>
<dbReference type="CDD" id="cd24068">
    <property type="entry name" value="ASKHA_NBD_ROK_FnNanK-like"/>
    <property type="match status" value="1"/>
</dbReference>
<organism evidence="2 3">
    <name type="scientific">Longibaculum muris</name>
    <dbReference type="NCBI Taxonomy" id="1796628"/>
    <lineage>
        <taxon>Bacteria</taxon>
        <taxon>Bacillati</taxon>
        <taxon>Bacillota</taxon>
        <taxon>Erysipelotrichia</taxon>
        <taxon>Erysipelotrichales</taxon>
        <taxon>Coprobacillaceae</taxon>
        <taxon>Longibaculum</taxon>
    </lineage>
</organism>
<reference evidence="2 3" key="1">
    <citation type="submission" date="2019-03" db="EMBL/GenBank/DDBJ databases">
        <title>Genomic Encyclopedia of Type Strains, Phase IV (KMG-IV): sequencing the most valuable type-strain genomes for metagenomic binning, comparative biology and taxonomic classification.</title>
        <authorList>
            <person name="Goeker M."/>
        </authorList>
    </citation>
    <scope>NUCLEOTIDE SEQUENCE [LARGE SCALE GENOMIC DNA]</scope>
    <source>
        <strain evidence="2 3">DSM 29487</strain>
    </source>
</reference>
<keyword evidence="2" id="KW-0808">Transferase</keyword>
<evidence type="ECO:0000313" key="3">
    <source>
        <dbReference type="Proteomes" id="UP000295515"/>
    </source>
</evidence>
<keyword evidence="2" id="KW-0418">Kinase</keyword>
<dbReference type="InterPro" id="IPR043129">
    <property type="entry name" value="ATPase_NBD"/>
</dbReference>
<dbReference type="Proteomes" id="UP000295515">
    <property type="component" value="Unassembled WGS sequence"/>
</dbReference>
<sequence>MKTYVLVDIGGTSIKYGLIDEEMKWLDKQVIDTQAQKGASHIMNKVKNIVRNYIKDYSLQAICISTAGVVDSQNGIIVHASKTIPEYTGTKIKELFESEFHIDCYVENDVNCAGYAEKCGGSGQDSQIMVCLTVGTGIGGSLIIDHQLYNGTSFFAMEVGYMNVDGQCFEDIASTSALVRKVTALKNDGTHYDGRRIIALSQQNDIICQQAIDEMCLALAKGIANICYITNPDTIVLGGGLMEEKDYLYPMIDHYLKELLIPYVYQNLKLKFAYYKNDAGMIGAYFGYKNRRLLC</sequence>
<keyword evidence="3" id="KW-1185">Reference proteome</keyword>
<proteinExistence type="inferred from homology"/>
<dbReference type="GeneID" id="98915768"/>
<dbReference type="AlphaFoldDB" id="A0A4R3Z1X7"/>
<dbReference type="Pfam" id="PF00480">
    <property type="entry name" value="ROK"/>
    <property type="match status" value="1"/>
</dbReference>
<comment type="similarity">
    <text evidence="1">Belongs to the ROK (NagC/XylR) family.</text>
</comment>
<gene>
    <name evidence="2" type="ORF">EDD60_11430</name>
</gene>
<protein>
    <submittedName>
        <fullName evidence="2">Putative NBD/HSP70 family sugar kinase</fullName>
    </submittedName>
</protein>
<dbReference type="Gene3D" id="3.30.420.40">
    <property type="match status" value="2"/>
</dbReference>
<dbReference type="PANTHER" id="PTHR18964:SF165">
    <property type="entry name" value="BETA-GLUCOSIDE KINASE"/>
    <property type="match status" value="1"/>
</dbReference>
<dbReference type="PANTHER" id="PTHR18964">
    <property type="entry name" value="ROK (REPRESSOR, ORF, KINASE) FAMILY"/>
    <property type="match status" value="1"/>
</dbReference>